<name>A0A6A5DTC2_SCHHA</name>
<dbReference type="Pfam" id="PF16213">
    <property type="entry name" value="DCB"/>
    <property type="match status" value="1"/>
</dbReference>
<evidence type="ECO:0000313" key="3">
    <source>
        <dbReference type="EMBL" id="KAH9585525.1"/>
    </source>
</evidence>
<proteinExistence type="predicted"/>
<dbReference type="InterPro" id="IPR032691">
    <property type="entry name" value="Mon2/Sec7/BIG1-like_HUS"/>
</dbReference>
<dbReference type="InterPro" id="IPR032817">
    <property type="entry name" value="Mon2_C"/>
</dbReference>
<dbReference type="PANTHER" id="PTHR20916:SF26">
    <property type="entry name" value="CYSTEINE-RICH PROTEIN 2-BINDING PROTEIN"/>
    <property type="match status" value="1"/>
</dbReference>
<accession>A0A6A5DTC2</accession>
<reference evidence="3" key="4">
    <citation type="journal article" date="2022" name="PLoS Pathog.">
        <title>Chromosome-level genome of Schistosoma haematobium underpins genome-wide explorations of molecular variation.</title>
        <authorList>
            <person name="Stroehlein A.J."/>
            <person name="Korhonen P.K."/>
            <person name="Lee V.V."/>
            <person name="Ralph S.A."/>
            <person name="Mentink-Kane M."/>
            <person name="You H."/>
            <person name="McManus D.P."/>
            <person name="Tchuente L.T."/>
            <person name="Stothard J.R."/>
            <person name="Kaur P."/>
            <person name="Dudchenko O."/>
            <person name="Aiden E.L."/>
            <person name="Yang B."/>
            <person name="Yang H."/>
            <person name="Emery A.M."/>
            <person name="Webster B.L."/>
            <person name="Brindley P.J."/>
            <person name="Rollinson D."/>
            <person name="Chang B.C.H."/>
            <person name="Gasser R.B."/>
            <person name="Young N.D."/>
        </authorList>
    </citation>
    <scope>NUCLEOTIDE SEQUENCE</scope>
</reference>
<evidence type="ECO:0000313" key="4">
    <source>
        <dbReference type="Proteomes" id="UP000471633"/>
    </source>
</evidence>
<dbReference type="PANTHER" id="PTHR20916">
    <property type="entry name" value="CYSTEINE AND GLYCINE-RICH PROTEIN 2 BINDING PROTEIN"/>
    <property type="match status" value="1"/>
</dbReference>
<organism evidence="3 4">
    <name type="scientific">Schistosoma haematobium</name>
    <name type="common">Blood fluke</name>
    <dbReference type="NCBI Taxonomy" id="6185"/>
    <lineage>
        <taxon>Eukaryota</taxon>
        <taxon>Metazoa</taxon>
        <taxon>Spiralia</taxon>
        <taxon>Lophotrochozoa</taxon>
        <taxon>Platyhelminthes</taxon>
        <taxon>Trematoda</taxon>
        <taxon>Digenea</taxon>
        <taxon>Strigeidida</taxon>
        <taxon>Schistosomatoidea</taxon>
        <taxon>Schistosomatidae</taxon>
        <taxon>Schistosoma</taxon>
    </lineage>
</organism>
<reference evidence="3" key="2">
    <citation type="journal article" date="2019" name="Gigascience">
        <title>High-quality Schistosoma haematobium genome achieved by single-molecule and long-range sequencing.</title>
        <authorList>
            <person name="Stroehlein A.J."/>
            <person name="Korhonen P.K."/>
            <person name="Chong T.M."/>
            <person name="Lim Y.L."/>
            <person name="Chan K.G."/>
            <person name="Webster B."/>
            <person name="Rollinson D."/>
            <person name="Brindley P.J."/>
            <person name="Gasser R.B."/>
            <person name="Young N.D."/>
        </authorList>
    </citation>
    <scope>NUCLEOTIDE SEQUENCE</scope>
</reference>
<keyword evidence="1" id="KW-0813">Transport</keyword>
<dbReference type="GeneID" id="24595019"/>
<evidence type="ECO:0000256" key="1">
    <source>
        <dbReference type="ARBA" id="ARBA00022448"/>
    </source>
</evidence>
<dbReference type="KEGG" id="shx:MS3_00006746"/>
<sequence>MKITFNRHRNSHEDVERVSTLEDLPMSDRDTASLLKFTENVLQDYRSLISETKRRFVPIKEATESQIPKLRAIINSDTELRGALQGSCSSLISPFLNGCLSKNQKIIVLCLTALQRFINQRCLSEDASEAIVSTLWQLAESNIEELRLLQTTILLLTSSSLIRGPQLAKAFTICLKLHLSKSPSTVNTAAAAVRQCASAIFDRVFKEELIIQPTDSSKQKATPGVDDILPVNPLDLKSSERDAYMLFQDICLLISDDTCIWLCGTIQINKVLGLELVESLIFSYPSLFCQHPAFAYLLKTNLCPLVIKLFSPSLKLHLTPLATSGGGGITDVASAAFAAATAALTSVSGVTSSLSSLSSPSGVSNDVMNSEKPNFALFVRLKRLVIVIVNHYFHLLNTECEIYLSLLIRFLDVNKLLWQRALALEVLFKIVEQPELVKHICISYDMRQHATKIFHELLNAFGQYIQTSLANPCPGDELSKDNANQTPNQTVHVGGINQSMLYYKGSYFPINIQSKGMLLEMLDRNEPPILPDGYCLSLALVCLRKTVDSLKVIINANVPEIINHGDDDINNNNEDNTSKKNDIVFCKQIVSNSWCSILSTLSLLLESSADHHITSGLLQSLQIMIELSGKLHLDESRDAFSITMCKAALPSSFGRSLLATHSKNCSVISQLSPNFNGANNHDDIFERSGIALVISQGPGHTVHINPPTNISSILQNISSQTTPTGHVQSGSGSTGNTDSLSSGNILLTIKHLQAASAVLTTAHAHGDVLDSSWIIFLTTMQHLVWMLNLKIEPSAKLFFKPVQESCTTHTTKENVNSSSDTINENADTGTTSTNITTGVATTSTTITTNNNQVPTQNISMTTLFSVTSELTSLSSMLTQIFIQSSDLSVDALHSFISALCRLSSDALEAVKNNREPSQFPIAKLTEIGLVNVHRLDLWWKIISNQLLTVCNCTHATLRQLSSSCLTSLIRQAIAAPQNPPFWQNEALNIQVLDPLTDLSDRIIYDDVREEQLKCVQQLLHCWGEQVRYSWLRLIKIIGVIRESYKIDLIQTSFKCFKLIVTDYLSTLPSDCYLACVETAASFGHQKQDLNIALSAIGSLLHLADFFVEQKNIPLVVSDSINSSIDLKELWICVFHKLADLCLDRRPAIRKSACQTLFNTIECHSEQFDEDTWSNLLWKILFPLLSKVHNLYQSAPVEKVGDRPNSLLIHHSRDTASKQWAETVVLTLTGVSHCFISKQSHLLTLSDFIKCWQILLDYLKVTAYMDSGEISLASLNCMQILLDIQLPSYPTPSSSSSTTPLLTSKLIWSAYWETWLQIGKRAIAFAQSNNSNNTFPLTTNLSVNSSDSQYISDNSNRIVTVNESGEKICYPPFIYLPSISFITLYFDLFIPIFNYIKEDFHLKDFDRLAELLQIGVLIPLYINYLFPTVSTTTIMTTLLSTTPSMIIDDGALNSLQEAVLRCLNCLVQNFGSDQNKDENSNNKNNSNITNSRSSSILPRVLQLLLTIAGYAVRIPKPHHSDNHRLDVVPLNYIVFAEKSLLIAVDLYQTTVTWPEMCSVEILDSIIKTLHQPMALKYACPSQTTWLLACRCFFQVITAGIIVLSNKPMNMSKTYNFNKKDSIPCSGGVISSNHDLCKHIVDAIQDFLFCQNEPPSSLSTEEFQLHEELDCKFVDLISDLFLSNPAQLPEFFISRLINLLSLGSVQSAIPVSTTVNEDVNNSNNNSEDFNKNGLYHHNSVDHHSSVSHSGINFSKGLGRAVRQMSLVTSLPQDHLMNESLGWDIDLDRLRRLTFRENFARLCFGKLLSHAFSAPSDVRLSSTISTPVLLENGHVGNNNGYKISPSSTNFSLMVSKTAVRSILQRCRSVLLKFYQSSRLIGKCPLPRARLSEISYVFKALTVMLTSLQSVPIQHDVDDSIWSSIIELYPHIVDCILVTGGSNQIALALHHLLRLYGEFLAPSHLRPGVSNNTTNKDCSSIVNDNNINSMNIENDITNNNISQNKTSLNGI</sequence>
<keyword evidence="2" id="KW-0653">Protein transport</keyword>
<reference evidence="3" key="1">
    <citation type="journal article" date="2012" name="Nat. Genet.">
        <title>Whole-genome sequence of Schistosoma haematobium.</title>
        <authorList>
            <person name="Young N.D."/>
            <person name="Jex A.R."/>
            <person name="Li B."/>
            <person name="Liu S."/>
            <person name="Yang L."/>
            <person name="Xiong Z."/>
            <person name="Li Y."/>
            <person name="Cantacessi C."/>
            <person name="Hall R.S."/>
            <person name="Xu X."/>
            <person name="Chen F."/>
            <person name="Wu X."/>
            <person name="Zerlotini A."/>
            <person name="Oliveira G."/>
            <person name="Hofmann A."/>
            <person name="Zhang G."/>
            <person name="Fang X."/>
            <person name="Kang Y."/>
            <person name="Campbell B.E."/>
            <person name="Loukas A."/>
            <person name="Ranganathan S."/>
            <person name="Rollinson D."/>
            <person name="Rinaldi G."/>
            <person name="Brindley P.J."/>
            <person name="Yang H."/>
            <person name="Wang J."/>
            <person name="Wang J."/>
            <person name="Gasser R.B."/>
        </authorList>
    </citation>
    <scope>NUCLEOTIDE SEQUENCE</scope>
</reference>
<keyword evidence="4" id="KW-1185">Reference proteome</keyword>
<dbReference type="Pfam" id="PF12783">
    <property type="entry name" value="Sec7-like_HUS"/>
    <property type="match status" value="2"/>
</dbReference>
<dbReference type="Pfam" id="PF16206">
    <property type="entry name" value="Mon2_C"/>
    <property type="match status" value="2"/>
</dbReference>
<dbReference type="RefSeq" id="XP_035588993.1">
    <property type="nucleotide sequence ID" value="XM_035734253.2"/>
</dbReference>
<dbReference type="GO" id="GO:0004402">
    <property type="term" value="F:histone acetyltransferase activity"/>
    <property type="evidence" value="ECO:0007669"/>
    <property type="project" value="TreeGrafter"/>
</dbReference>
<dbReference type="Proteomes" id="UP000471633">
    <property type="component" value="Unassembled WGS sequence"/>
</dbReference>
<dbReference type="GO" id="GO:0015031">
    <property type="term" value="P:protein transport"/>
    <property type="evidence" value="ECO:0007669"/>
    <property type="project" value="UniProtKB-KW"/>
</dbReference>
<dbReference type="InterPro" id="IPR015403">
    <property type="entry name" value="Mon2/Sec7/BIG1-like_HDS"/>
</dbReference>
<dbReference type="EMBL" id="AMPZ03000004">
    <property type="protein sequence ID" value="KAH9585525.1"/>
    <property type="molecule type" value="Genomic_DNA"/>
</dbReference>
<protein>
    <submittedName>
        <fullName evidence="3">Endocytosis and vacuole integrity protein</fullName>
    </submittedName>
</protein>
<dbReference type="CTD" id="24595019"/>
<comment type="caution">
    <text evidence="3">The sequence shown here is derived from an EMBL/GenBank/DDBJ whole genome shotgun (WGS) entry which is preliminary data.</text>
</comment>
<reference evidence="3" key="3">
    <citation type="submission" date="2021-06" db="EMBL/GenBank/DDBJ databases">
        <title>Chromosome-level genome assembly for S. haematobium.</title>
        <authorList>
            <person name="Stroehlein A.J."/>
        </authorList>
    </citation>
    <scope>NUCLEOTIDE SEQUENCE</scope>
</reference>
<dbReference type="Pfam" id="PF09324">
    <property type="entry name" value="Sec7-like_HDS"/>
    <property type="match status" value="1"/>
</dbReference>
<gene>
    <name evidence="3" type="primary">MON2_1</name>
    <name evidence="3" type="ORF">MS3_00006746</name>
</gene>
<dbReference type="InterPro" id="IPR032629">
    <property type="entry name" value="DCB_dom"/>
</dbReference>
<evidence type="ECO:0000256" key="2">
    <source>
        <dbReference type="ARBA" id="ARBA00022927"/>
    </source>
</evidence>